<dbReference type="PANTHER" id="PTHR47019:SF1">
    <property type="entry name" value="LIPID II FLIPPASE MURJ"/>
    <property type="match status" value="1"/>
</dbReference>
<feature type="transmembrane region" description="Helical" evidence="8">
    <location>
        <begin position="154"/>
        <end position="175"/>
    </location>
</feature>
<sequence length="506" mass="55037">MRKTAFLIIILTIISKILGFGREITLSYFYGVSNISDAYLISSTIPTFVFALIGTGLAASYIPMYNKIAKEGGDLSANKFTNNLINLIIVGSTLIIIFTLIFTKPIVKLFASGFDNETLGLAVTFTRISILGIYFSGLGYILKSYLQIKGSFVAPALVGLPYNFFIISSIVLSFIFDSVLILPIGIVTAFMFQVIFLMPSLKRNSYTYKATFNIKDRDIRKMVYLSLPVIIGVSANEINSLVDRTLASQIAVGGISALSYASTLNSFIQGIFSLSIATVIYPSISKMAVNNNMLDLKKTISKAISAINLLVIPSTVGAMIFASPIVSLLFGRGAFDDQAISMTSYALFFYSIGMFAVGIREILSRTFFSLQDTKTPMVNSALALIINIILNIILSKYLGIGGLALATSISAIICSILLMGSLKRKIGPIGIKKISISFLKVTFASILMGLIAKLSFDFITANLLTQGISLLISIIIGLLSYLLLIYLMKIEGVDVILNVVKRKLKR</sequence>
<feature type="transmembrane region" description="Helical" evidence="8">
    <location>
        <begin position="342"/>
        <end position="363"/>
    </location>
</feature>
<feature type="transmembrane region" description="Helical" evidence="8">
    <location>
        <begin position="84"/>
        <end position="107"/>
    </location>
</feature>
<evidence type="ECO:0000313" key="10">
    <source>
        <dbReference type="EMBL" id="RQW73830.1"/>
    </source>
</evidence>
<dbReference type="CDD" id="cd13123">
    <property type="entry name" value="MATE_MurJ_like"/>
    <property type="match status" value="1"/>
</dbReference>
<feature type="transmembrane region" description="Helical" evidence="8">
    <location>
        <begin position="43"/>
        <end position="63"/>
    </location>
</feature>
<evidence type="ECO:0000256" key="9">
    <source>
        <dbReference type="PIRNR" id="PIRNR002869"/>
    </source>
</evidence>
<gene>
    <name evidence="8 10" type="primary">murJ</name>
    <name evidence="10" type="ORF">EBB45_14765</name>
</gene>
<evidence type="ECO:0000256" key="6">
    <source>
        <dbReference type="ARBA" id="ARBA00022989"/>
    </source>
</evidence>
<dbReference type="Pfam" id="PF03023">
    <property type="entry name" value="MurJ"/>
    <property type="match status" value="1"/>
</dbReference>
<proteinExistence type="inferred from homology"/>
<keyword evidence="8 9" id="KW-0961">Cell wall biogenesis/degradation</keyword>
<dbReference type="OrthoDB" id="9804143at2"/>
<comment type="caution">
    <text evidence="10">The sequence shown here is derived from an EMBL/GenBank/DDBJ whole genome shotgun (WGS) entry which is preliminary data.</text>
</comment>
<feature type="transmembrane region" description="Helical" evidence="8">
    <location>
        <begin position="262"/>
        <end position="284"/>
    </location>
</feature>
<keyword evidence="2 8" id="KW-1003">Cell membrane</keyword>
<feature type="transmembrane region" description="Helical" evidence="8">
    <location>
        <begin position="375"/>
        <end position="394"/>
    </location>
</feature>
<keyword evidence="11" id="KW-1185">Reference proteome</keyword>
<dbReference type="NCBIfam" id="TIGR01695">
    <property type="entry name" value="murJ_mviN"/>
    <property type="match status" value="1"/>
</dbReference>
<name>A0A3N9UBK4_9BACI</name>
<dbReference type="Proteomes" id="UP000274033">
    <property type="component" value="Unassembled WGS sequence"/>
</dbReference>
<dbReference type="GO" id="GO:0071555">
    <property type="term" value="P:cell wall organization"/>
    <property type="evidence" value="ECO:0007669"/>
    <property type="project" value="UniProtKB-UniRule"/>
</dbReference>
<protein>
    <recommendedName>
        <fullName evidence="8">Probable lipid II flippase MurJ</fullName>
    </recommendedName>
</protein>
<comment type="pathway">
    <text evidence="8">Cell wall biogenesis; peptidoglycan biosynthesis.</text>
</comment>
<dbReference type="PRINTS" id="PR01806">
    <property type="entry name" value="VIRFACTRMVIN"/>
</dbReference>
<comment type="similarity">
    <text evidence="8 9">Belongs to the MurJ/MviN family.</text>
</comment>
<evidence type="ECO:0000256" key="2">
    <source>
        <dbReference type="ARBA" id="ARBA00022475"/>
    </source>
</evidence>
<feature type="transmembrane region" description="Helical" evidence="8">
    <location>
        <begin position="434"/>
        <end position="456"/>
    </location>
</feature>
<dbReference type="InterPro" id="IPR004268">
    <property type="entry name" value="MurJ"/>
</dbReference>
<feature type="transmembrane region" description="Helical" evidence="8">
    <location>
        <begin position="468"/>
        <end position="488"/>
    </location>
</feature>
<evidence type="ECO:0000256" key="5">
    <source>
        <dbReference type="ARBA" id="ARBA00022984"/>
    </source>
</evidence>
<accession>A0A3N9UBK4</accession>
<dbReference type="PANTHER" id="PTHR47019">
    <property type="entry name" value="LIPID II FLIPPASE MURJ"/>
    <property type="match status" value="1"/>
</dbReference>
<keyword evidence="5 8" id="KW-0573">Peptidoglycan synthesis</keyword>
<dbReference type="InterPro" id="IPR051050">
    <property type="entry name" value="Lipid_II_flippase_MurJ/MviN"/>
</dbReference>
<feature type="transmembrane region" description="Helical" evidence="8">
    <location>
        <begin position="119"/>
        <end position="142"/>
    </location>
</feature>
<dbReference type="GO" id="GO:0015648">
    <property type="term" value="F:lipid-linked peptidoglycan transporter activity"/>
    <property type="evidence" value="ECO:0007669"/>
    <property type="project" value="UniProtKB-UniRule"/>
</dbReference>
<feature type="transmembrane region" description="Helical" evidence="8">
    <location>
        <begin position="222"/>
        <end position="242"/>
    </location>
</feature>
<organism evidence="10 11">
    <name type="scientific">Lysinibacillus composti</name>
    <dbReference type="NCBI Taxonomy" id="720633"/>
    <lineage>
        <taxon>Bacteria</taxon>
        <taxon>Bacillati</taxon>
        <taxon>Bacillota</taxon>
        <taxon>Bacilli</taxon>
        <taxon>Bacillales</taxon>
        <taxon>Bacillaceae</taxon>
        <taxon>Lysinibacillus</taxon>
    </lineage>
</organism>
<keyword evidence="3 8" id="KW-0812">Transmembrane</keyword>
<dbReference type="GO" id="GO:0008360">
    <property type="term" value="P:regulation of cell shape"/>
    <property type="evidence" value="ECO:0007669"/>
    <property type="project" value="UniProtKB-UniRule"/>
</dbReference>
<dbReference type="GO" id="GO:0034204">
    <property type="term" value="P:lipid translocation"/>
    <property type="evidence" value="ECO:0007669"/>
    <property type="project" value="TreeGrafter"/>
</dbReference>
<comment type="function">
    <text evidence="8 9">Involved in peptidoglycan biosynthesis. Transports lipid-linked peptidoglycan precursors from the inner to the outer leaflet of the cytoplasmic membrane.</text>
</comment>
<dbReference type="UniPathway" id="UPA00219"/>
<keyword evidence="6 8" id="KW-1133">Transmembrane helix</keyword>
<evidence type="ECO:0000256" key="4">
    <source>
        <dbReference type="ARBA" id="ARBA00022960"/>
    </source>
</evidence>
<keyword evidence="7 8" id="KW-0472">Membrane</keyword>
<comment type="subcellular location">
    <subcellularLocation>
        <location evidence="1 8">Cell membrane</location>
        <topology evidence="1 8">Multi-pass membrane protein</topology>
    </subcellularLocation>
</comment>
<dbReference type="GO" id="GO:0009252">
    <property type="term" value="P:peptidoglycan biosynthetic process"/>
    <property type="evidence" value="ECO:0007669"/>
    <property type="project" value="UniProtKB-UniRule"/>
</dbReference>
<dbReference type="RefSeq" id="WP_124766064.1">
    <property type="nucleotide sequence ID" value="NZ_JAFBDY010000025.1"/>
</dbReference>
<evidence type="ECO:0000313" key="11">
    <source>
        <dbReference type="Proteomes" id="UP000274033"/>
    </source>
</evidence>
<feature type="transmembrane region" description="Helical" evidence="8">
    <location>
        <begin position="181"/>
        <end position="201"/>
    </location>
</feature>
<keyword evidence="4 8" id="KW-0133">Cell shape</keyword>
<reference evidence="10 11" key="1">
    <citation type="journal article" date="2013" name="J. Microbiol.">
        <title>Lysinibacillus chungkukjangi sp. nov., isolated from Chungkukjang, Korean fermented soybean food.</title>
        <authorList>
            <person name="Kim S.J."/>
            <person name="Jang Y.H."/>
            <person name="Hamada M."/>
            <person name="Ahn J.H."/>
            <person name="Weon H.Y."/>
            <person name="Suzuki K."/>
            <person name="Whang K.S."/>
            <person name="Kwon S.W."/>
        </authorList>
    </citation>
    <scope>NUCLEOTIDE SEQUENCE [LARGE SCALE GENOMIC DNA]</scope>
    <source>
        <strain evidence="10 11">MCCC 1A12701</strain>
    </source>
</reference>
<feature type="transmembrane region" description="Helical" evidence="8">
    <location>
        <begin position="400"/>
        <end position="422"/>
    </location>
</feature>
<dbReference type="PIRSF" id="PIRSF002869">
    <property type="entry name" value="MviN"/>
    <property type="match status" value="1"/>
</dbReference>
<feature type="transmembrane region" description="Helical" evidence="8">
    <location>
        <begin position="305"/>
        <end position="330"/>
    </location>
</feature>
<evidence type="ECO:0000256" key="8">
    <source>
        <dbReference type="HAMAP-Rule" id="MF_02078"/>
    </source>
</evidence>
<keyword evidence="8 9" id="KW-0813">Transport</keyword>
<evidence type="ECO:0000256" key="1">
    <source>
        <dbReference type="ARBA" id="ARBA00004651"/>
    </source>
</evidence>
<evidence type="ECO:0000256" key="7">
    <source>
        <dbReference type="ARBA" id="ARBA00023136"/>
    </source>
</evidence>
<dbReference type="HAMAP" id="MF_02078">
    <property type="entry name" value="MurJ_MviN"/>
    <property type="match status" value="1"/>
</dbReference>
<dbReference type="EMBL" id="RRCT01000015">
    <property type="protein sequence ID" value="RQW73830.1"/>
    <property type="molecule type" value="Genomic_DNA"/>
</dbReference>
<dbReference type="AlphaFoldDB" id="A0A3N9UBK4"/>
<dbReference type="GO" id="GO:0005886">
    <property type="term" value="C:plasma membrane"/>
    <property type="evidence" value="ECO:0007669"/>
    <property type="project" value="UniProtKB-SubCell"/>
</dbReference>
<evidence type="ECO:0000256" key="3">
    <source>
        <dbReference type="ARBA" id="ARBA00022692"/>
    </source>
</evidence>